<comment type="caution">
    <text evidence="1">The sequence shown here is derived from an EMBL/GenBank/DDBJ whole genome shotgun (WGS) entry which is preliminary data.</text>
</comment>
<gene>
    <name evidence="1" type="ORF">E4U42_006621</name>
</gene>
<dbReference type="EMBL" id="SRPY01000697">
    <property type="protein sequence ID" value="KAG5919037.1"/>
    <property type="molecule type" value="Genomic_DNA"/>
</dbReference>
<name>A0A8K0J443_9HYPO</name>
<dbReference type="OrthoDB" id="4757858at2759"/>
<evidence type="ECO:0000313" key="1">
    <source>
        <dbReference type="EMBL" id="KAG5919037.1"/>
    </source>
</evidence>
<accession>A0A8K0J443</accession>
<proteinExistence type="predicted"/>
<sequence>MSSYGGNEMMTSLNILDLPEEILGNICAWLCPHCLNGNDKVYPDIRTRPLKGLTLASKRFRSIALPFFFHQLRCYNLRVLMKYQSLYPQIALHCQDLHIEDFWNDSNFEVVRRHFKPLVFENLQSLTLGEYYINEGSRGFDCIPLLNDMLQATPAIRTLQIYTPDIEIPDPPCGVDDEEQMKNALLSLSTPKSLRHLLFFSDTPITPEDDLLVEHLFRKSESLITARVTCLFSDPLDIWSALVHRRDALRSLKLITKCDENFDIKDAWDEDKKLSSFVALEKLTMSDGIFVRRDGIGDECLVECIPISLQKLTLHSDLGEESGKGIWRLAKEISHGRFPNLRHIVIKCGSGGPRLGWKREYREDCGFHAAFQGFHAKFEEYHRRRRILDQERMQQEWERMRNL</sequence>
<keyword evidence="2" id="KW-1185">Reference proteome</keyword>
<organism evidence="1 2">
    <name type="scientific">Claviceps africana</name>
    <dbReference type="NCBI Taxonomy" id="83212"/>
    <lineage>
        <taxon>Eukaryota</taxon>
        <taxon>Fungi</taxon>
        <taxon>Dikarya</taxon>
        <taxon>Ascomycota</taxon>
        <taxon>Pezizomycotina</taxon>
        <taxon>Sordariomycetes</taxon>
        <taxon>Hypocreomycetidae</taxon>
        <taxon>Hypocreales</taxon>
        <taxon>Clavicipitaceae</taxon>
        <taxon>Claviceps</taxon>
    </lineage>
</organism>
<dbReference type="Proteomes" id="UP000811619">
    <property type="component" value="Unassembled WGS sequence"/>
</dbReference>
<protein>
    <submittedName>
        <fullName evidence="1">Uncharacterized protein</fullName>
    </submittedName>
</protein>
<reference evidence="1" key="1">
    <citation type="journal article" date="2020" name="bioRxiv">
        <title>Whole genome comparisons of ergot fungi reveals the divergence and evolution of species within the genus Claviceps are the result of varying mechanisms driving genome evolution and host range expansion.</title>
        <authorList>
            <person name="Wyka S.A."/>
            <person name="Mondo S.J."/>
            <person name="Liu M."/>
            <person name="Dettman J."/>
            <person name="Nalam V."/>
            <person name="Broders K.D."/>
        </authorList>
    </citation>
    <scope>NUCLEOTIDE SEQUENCE</scope>
    <source>
        <strain evidence="1">CCC 489</strain>
    </source>
</reference>
<dbReference type="AlphaFoldDB" id="A0A8K0J443"/>
<evidence type="ECO:0000313" key="2">
    <source>
        <dbReference type="Proteomes" id="UP000811619"/>
    </source>
</evidence>